<dbReference type="SUPFAM" id="SSF50939">
    <property type="entry name" value="Sialidases"/>
    <property type="match status" value="1"/>
</dbReference>
<protein>
    <submittedName>
        <fullName evidence="2">Uncharacterized protein</fullName>
    </submittedName>
</protein>
<keyword evidence="1" id="KW-0472">Membrane</keyword>
<name>A0A2H5Y5K5_9CHLR</name>
<dbReference type="EMBL" id="BEHY01000016">
    <property type="protein sequence ID" value="GBD08725.1"/>
    <property type="molecule type" value="Genomic_DNA"/>
</dbReference>
<dbReference type="Proteomes" id="UP000236642">
    <property type="component" value="Unassembled WGS sequence"/>
</dbReference>
<gene>
    <name evidence="2" type="ORF">HRbin22_00966</name>
</gene>
<sequence>MDVPETPVQPAIRDLGPPRIRRLAIFLLGIVFIGALGMASVPGIQEGRLAPSPTPPPGWPTPPPGRSFATLTDFWNGQAEWVLEIFDVGLPVGESDTVYRGGTEFWSYLHASFPSAGVVDSCGNPAPFPGCVTLWRSTDGGRRFTLERPVCLIPCRKCPCDPARDQSDQQQYPRVFFTRSRAYMVYEWGGAVYLRISYDGLNWSPSLPIPGTGWSRPARRCPPAERVGVHPHIPSEQEYGDCLAGGPPGLYVEGSRLYVFVNLGRSPGHMGCLVGPASLSPYG</sequence>
<reference evidence="3" key="1">
    <citation type="submission" date="2017-09" db="EMBL/GenBank/DDBJ databases">
        <title>Metaegenomics of thermophilic ammonia-oxidizing enrichment culture.</title>
        <authorList>
            <person name="Kato S."/>
            <person name="Suzuki K."/>
        </authorList>
    </citation>
    <scope>NUCLEOTIDE SEQUENCE [LARGE SCALE GENOMIC DNA]</scope>
</reference>
<dbReference type="AlphaFoldDB" id="A0A2H5Y5K5"/>
<comment type="caution">
    <text evidence="2">The sequence shown here is derived from an EMBL/GenBank/DDBJ whole genome shotgun (WGS) entry which is preliminary data.</text>
</comment>
<evidence type="ECO:0000256" key="1">
    <source>
        <dbReference type="SAM" id="Phobius"/>
    </source>
</evidence>
<dbReference type="InterPro" id="IPR036278">
    <property type="entry name" value="Sialidase_sf"/>
</dbReference>
<feature type="transmembrane region" description="Helical" evidence="1">
    <location>
        <begin position="23"/>
        <end position="44"/>
    </location>
</feature>
<accession>A0A2H5Y5K5</accession>
<organism evidence="2 3">
    <name type="scientific">Candidatus Thermoflexus japonica</name>
    <dbReference type="NCBI Taxonomy" id="2035417"/>
    <lineage>
        <taxon>Bacteria</taxon>
        <taxon>Bacillati</taxon>
        <taxon>Chloroflexota</taxon>
        <taxon>Thermoflexia</taxon>
        <taxon>Thermoflexales</taxon>
        <taxon>Thermoflexaceae</taxon>
        <taxon>Thermoflexus</taxon>
    </lineage>
</organism>
<proteinExistence type="predicted"/>
<evidence type="ECO:0000313" key="3">
    <source>
        <dbReference type="Proteomes" id="UP000236642"/>
    </source>
</evidence>
<keyword evidence="1" id="KW-0812">Transmembrane</keyword>
<keyword evidence="1" id="KW-1133">Transmembrane helix</keyword>
<evidence type="ECO:0000313" key="2">
    <source>
        <dbReference type="EMBL" id="GBD08725.1"/>
    </source>
</evidence>